<dbReference type="CDD" id="cd02440">
    <property type="entry name" value="AdoMet_MTases"/>
    <property type="match status" value="1"/>
</dbReference>
<dbReference type="EMBL" id="MAYW01000146">
    <property type="protein sequence ID" value="ODS31083.1"/>
    <property type="molecule type" value="Genomic_DNA"/>
</dbReference>
<evidence type="ECO:0000313" key="1">
    <source>
        <dbReference type="EMBL" id="ODS31083.1"/>
    </source>
</evidence>
<accession>A0A1E3X5Y8</accession>
<name>A0A1E3X5Y8_9BACT</name>
<gene>
    <name evidence="1" type="ORF">SCARUB_03811</name>
</gene>
<protein>
    <recommendedName>
        <fullName evidence="3">Methyltransferase domain-containing protein</fullName>
    </recommendedName>
</protein>
<organism evidence="1 2">
    <name type="scientific">Candidatus Scalindua rubra</name>
    <dbReference type="NCBI Taxonomy" id="1872076"/>
    <lineage>
        <taxon>Bacteria</taxon>
        <taxon>Pseudomonadati</taxon>
        <taxon>Planctomycetota</taxon>
        <taxon>Candidatus Brocadiia</taxon>
        <taxon>Candidatus Brocadiales</taxon>
        <taxon>Candidatus Scalinduaceae</taxon>
        <taxon>Candidatus Scalindua</taxon>
    </lineage>
</organism>
<proteinExistence type="predicted"/>
<dbReference type="InterPro" id="IPR029063">
    <property type="entry name" value="SAM-dependent_MTases_sf"/>
</dbReference>
<feature type="non-terminal residue" evidence="1">
    <location>
        <position position="98"/>
    </location>
</feature>
<evidence type="ECO:0000313" key="2">
    <source>
        <dbReference type="Proteomes" id="UP000094056"/>
    </source>
</evidence>
<dbReference type="Pfam" id="PF13489">
    <property type="entry name" value="Methyltransf_23"/>
    <property type="match status" value="1"/>
</dbReference>
<reference evidence="1 2" key="1">
    <citation type="submission" date="2016-07" db="EMBL/GenBank/DDBJ databases">
        <title>Draft genome of Scalindua rubra, obtained from a brine-seawater interface in the Red Sea, sheds light on salt adaptation in anammox bacteria.</title>
        <authorList>
            <person name="Speth D.R."/>
            <person name="Lagkouvardos I."/>
            <person name="Wang Y."/>
            <person name="Qian P.-Y."/>
            <person name="Dutilh B.E."/>
            <person name="Jetten M.S."/>
        </authorList>
    </citation>
    <scope>NUCLEOTIDE SEQUENCE [LARGE SCALE GENOMIC DNA]</scope>
    <source>
        <strain evidence="1">BSI-1</strain>
    </source>
</reference>
<dbReference type="SUPFAM" id="SSF53335">
    <property type="entry name" value="S-adenosyl-L-methionine-dependent methyltransferases"/>
    <property type="match status" value="1"/>
</dbReference>
<dbReference type="Proteomes" id="UP000094056">
    <property type="component" value="Unassembled WGS sequence"/>
</dbReference>
<sequence>MVEWFRFTDGQDYRSKNYWEYRHSKYGFDLRGVGDKTKSHEENVMLLNVGTEVFLKVCRQANVLFKNTAVLDIGCGTGHFTNVLRQNGVQDYLGIDIV</sequence>
<evidence type="ECO:0008006" key="3">
    <source>
        <dbReference type="Google" id="ProtNLM"/>
    </source>
</evidence>
<dbReference type="Gene3D" id="3.40.50.150">
    <property type="entry name" value="Vaccinia Virus protein VP39"/>
    <property type="match status" value="1"/>
</dbReference>
<comment type="caution">
    <text evidence="1">The sequence shown here is derived from an EMBL/GenBank/DDBJ whole genome shotgun (WGS) entry which is preliminary data.</text>
</comment>
<dbReference type="AlphaFoldDB" id="A0A1E3X5Y8"/>